<dbReference type="AlphaFoldDB" id="A0A484BX23"/>
<dbReference type="PANTHER" id="PTHR34253">
    <property type="entry name" value="PROTEIN LLP HOMOLOG"/>
    <property type="match status" value="1"/>
</dbReference>
<protein>
    <recommendedName>
        <fullName evidence="5">Protein LLP homolog</fullName>
    </recommendedName>
</protein>
<gene>
    <name evidence="3" type="ORF">AWZ03_000181</name>
</gene>
<comment type="similarity">
    <text evidence="1">Belongs to the learning-associated protein family.</text>
</comment>
<evidence type="ECO:0000256" key="2">
    <source>
        <dbReference type="SAM" id="MobiDB-lite"/>
    </source>
</evidence>
<dbReference type="GO" id="GO:0003723">
    <property type="term" value="F:RNA binding"/>
    <property type="evidence" value="ECO:0007669"/>
    <property type="project" value="TreeGrafter"/>
</dbReference>
<accession>A0A484BX23</accession>
<feature type="compositionally biased region" description="Polar residues" evidence="2">
    <location>
        <begin position="137"/>
        <end position="146"/>
    </location>
</feature>
<dbReference type="KEGG" id="dnv:108651947"/>
<evidence type="ECO:0008006" key="5">
    <source>
        <dbReference type="Google" id="ProtNLM"/>
    </source>
</evidence>
<dbReference type="GO" id="GO:0005730">
    <property type="term" value="C:nucleolus"/>
    <property type="evidence" value="ECO:0007669"/>
    <property type="project" value="TreeGrafter"/>
</dbReference>
<feature type="region of interest" description="Disordered" evidence="2">
    <location>
        <begin position="125"/>
        <end position="146"/>
    </location>
</feature>
<dbReference type="GO" id="GO:0001099">
    <property type="term" value="F:basal RNA polymerase II transcription machinery binding"/>
    <property type="evidence" value="ECO:0007669"/>
    <property type="project" value="TreeGrafter"/>
</dbReference>
<feature type="compositionally biased region" description="Basic residues" evidence="2">
    <location>
        <begin position="125"/>
        <end position="135"/>
    </location>
</feature>
<comment type="caution">
    <text evidence="3">The sequence shown here is derived from an EMBL/GenBank/DDBJ whole genome shotgun (WGS) entry which is preliminary data.</text>
</comment>
<dbReference type="STRING" id="7232.A0A484BX23"/>
<dbReference type="OMA" id="YGNYPVW"/>
<dbReference type="EMBL" id="LSRL02000001">
    <property type="protein sequence ID" value="TDG53366.1"/>
    <property type="molecule type" value="Genomic_DNA"/>
</dbReference>
<keyword evidence="4" id="KW-1185">Reference proteome</keyword>
<dbReference type="PANTHER" id="PTHR34253:SF1">
    <property type="entry name" value="PROTEIN LLP HOMOLOG"/>
    <property type="match status" value="1"/>
</dbReference>
<dbReference type="OrthoDB" id="6257894at2759"/>
<proteinExistence type="inferred from homology"/>
<evidence type="ECO:0000313" key="3">
    <source>
        <dbReference type="EMBL" id="TDG53366.1"/>
    </source>
</evidence>
<sequence>MGRQNRSRKRRDEMNKIKKARYDAKELIRLKKTLGLLDADGKEIKMEIGEVAEIKTAKEIKRAAKTKEEQELMYEHQEKMEKGQKIVRVNEKTGVEHVFNSKTLKDQFGNYPEWFKRKKTAKRLRKKQHAQKKNFKQAWTTVNVPL</sequence>
<name>A0A484BX23_DRONA</name>
<dbReference type="Proteomes" id="UP000295192">
    <property type="component" value="Unassembled WGS sequence"/>
</dbReference>
<dbReference type="GO" id="GO:0097484">
    <property type="term" value="P:dendrite extension"/>
    <property type="evidence" value="ECO:0007669"/>
    <property type="project" value="TreeGrafter"/>
</dbReference>
<evidence type="ECO:0000313" key="4">
    <source>
        <dbReference type="Proteomes" id="UP000295192"/>
    </source>
</evidence>
<organism evidence="3 4">
    <name type="scientific">Drosophila navojoa</name>
    <name type="common">Fruit fly</name>
    <dbReference type="NCBI Taxonomy" id="7232"/>
    <lineage>
        <taxon>Eukaryota</taxon>
        <taxon>Metazoa</taxon>
        <taxon>Ecdysozoa</taxon>
        <taxon>Arthropoda</taxon>
        <taxon>Hexapoda</taxon>
        <taxon>Insecta</taxon>
        <taxon>Pterygota</taxon>
        <taxon>Neoptera</taxon>
        <taxon>Endopterygota</taxon>
        <taxon>Diptera</taxon>
        <taxon>Brachycera</taxon>
        <taxon>Muscomorpha</taxon>
        <taxon>Ephydroidea</taxon>
        <taxon>Drosophilidae</taxon>
        <taxon>Drosophila</taxon>
    </lineage>
</organism>
<evidence type="ECO:0000256" key="1">
    <source>
        <dbReference type="ARBA" id="ARBA00034118"/>
    </source>
</evidence>
<reference evidence="3 4" key="1">
    <citation type="journal article" date="2019" name="J. Hered.">
        <title>An Improved Genome Assembly for Drosophila navojoa, the Basal Species in the mojavensis Cluster.</title>
        <authorList>
            <person name="Vanderlinde T."/>
            <person name="Dupim E.G."/>
            <person name="Nazario-Yepiz N.O."/>
            <person name="Carvalho A.B."/>
        </authorList>
    </citation>
    <scope>NUCLEOTIDE SEQUENCE [LARGE SCALE GENOMIC DNA]</scope>
    <source>
        <strain evidence="3">Navoj_Jal97</strain>
        <tissue evidence="3">Whole organism</tissue>
    </source>
</reference>
<dbReference type="Pfam" id="PF10169">
    <property type="entry name" value="LLPH"/>
    <property type="match status" value="1"/>
</dbReference>
<dbReference type="InterPro" id="IPR018784">
    <property type="entry name" value="LLPH-like"/>
</dbReference>